<dbReference type="OrthoDB" id="1042522at2"/>
<dbReference type="EMBL" id="CADIJZ010000002">
    <property type="protein sequence ID" value="CAB3645712.1"/>
    <property type="molecule type" value="Genomic_DNA"/>
</dbReference>
<dbReference type="Proteomes" id="UP000235659">
    <property type="component" value="Unassembled WGS sequence"/>
</dbReference>
<sequence length="94" mass="10234">MERNYSKKFTPTVLLKAHGSAMSAKAFNVAAVASGLLAEDGRPSSKHPTERRRFLKLTPAGLSYGVNETDEHGTITARWREDTFSQVLDLIGGA</sequence>
<dbReference type="EMBL" id="PNXY01000003">
    <property type="protein sequence ID" value="PMS32852.1"/>
    <property type="molecule type" value="Genomic_DNA"/>
</dbReference>
<evidence type="ECO:0000313" key="2">
    <source>
        <dbReference type="EMBL" id="PMS32852.1"/>
    </source>
</evidence>
<keyword evidence="3" id="KW-1185">Reference proteome</keyword>
<evidence type="ECO:0000313" key="1">
    <source>
        <dbReference type="EMBL" id="CAB3645712.1"/>
    </source>
</evidence>
<gene>
    <name evidence="2" type="ORF">C0Z16_04705</name>
    <name evidence="1" type="ORF">LMG27174_00837</name>
</gene>
<accession>A0A2N7WU34</accession>
<dbReference type="AlphaFoldDB" id="A0A2N7WU34"/>
<reference evidence="1 4" key="2">
    <citation type="submission" date="2020-04" db="EMBL/GenBank/DDBJ databases">
        <authorList>
            <person name="De Canck E."/>
        </authorList>
    </citation>
    <scope>NUCLEOTIDE SEQUENCE [LARGE SCALE GENOMIC DNA]</scope>
    <source>
        <strain evidence="1 4">LMG 27174</strain>
    </source>
</reference>
<protein>
    <submittedName>
        <fullName evidence="1">Uncharacterized protein</fullName>
    </submittedName>
</protein>
<proteinExistence type="predicted"/>
<name>A0A2N7WU34_9BURK</name>
<dbReference type="RefSeq" id="WP_102631046.1">
    <property type="nucleotide sequence ID" value="NZ_CADIJZ010000002.1"/>
</dbReference>
<evidence type="ECO:0000313" key="4">
    <source>
        <dbReference type="Proteomes" id="UP000494205"/>
    </source>
</evidence>
<organism evidence="1 4">
    <name type="scientific">Paraburkholderia rhynchosiae</name>
    <dbReference type="NCBI Taxonomy" id="487049"/>
    <lineage>
        <taxon>Bacteria</taxon>
        <taxon>Pseudomonadati</taxon>
        <taxon>Pseudomonadota</taxon>
        <taxon>Betaproteobacteria</taxon>
        <taxon>Burkholderiales</taxon>
        <taxon>Burkholderiaceae</taxon>
        <taxon>Paraburkholderia</taxon>
    </lineage>
</organism>
<reference evidence="2 3" key="1">
    <citation type="submission" date="2018-01" db="EMBL/GenBank/DDBJ databases">
        <title>Whole genome analyses suggest that Burkholderia sensu lato contains two further novel genera in the rhizoxinica-symbiotica group Mycetohabitans gen. nov., and Trinickia gen. nov.: implications for the evolution of diazotrophy and nodulation in the Burkholderiaceae.</title>
        <authorList>
            <person name="Estrada-de los Santos P."/>
            <person name="Palmer M."/>
            <person name="Chavez-Ramirez B."/>
            <person name="Beukes C."/>
            <person name="Steenkamp E.T."/>
            <person name="Hirsch A.M."/>
            <person name="Manyaka P."/>
            <person name="Maluk M."/>
            <person name="Lafos M."/>
            <person name="Crook M."/>
            <person name="Gross E."/>
            <person name="Simon M.F."/>
            <person name="Bueno dos Reis Junior F."/>
            <person name="Poole P.S."/>
            <person name="Venter S.N."/>
            <person name="James E.K."/>
        </authorList>
    </citation>
    <scope>NUCLEOTIDE SEQUENCE [LARGE SCALE GENOMIC DNA]</scope>
    <source>
        <strain evidence="2 3">WSM 3937</strain>
    </source>
</reference>
<evidence type="ECO:0000313" key="3">
    <source>
        <dbReference type="Proteomes" id="UP000235659"/>
    </source>
</evidence>
<dbReference type="Proteomes" id="UP000494205">
    <property type="component" value="Unassembled WGS sequence"/>
</dbReference>